<dbReference type="Gene3D" id="2.40.128.600">
    <property type="match status" value="1"/>
</dbReference>
<organism evidence="5 7">
    <name type="scientific">Mycolicibacter arupensis</name>
    <dbReference type="NCBI Taxonomy" id="342002"/>
    <lineage>
        <taxon>Bacteria</taxon>
        <taxon>Bacillati</taxon>
        <taxon>Actinomycetota</taxon>
        <taxon>Actinomycetes</taxon>
        <taxon>Mycobacteriales</taxon>
        <taxon>Mycobacteriaceae</taxon>
        <taxon>Mycolicibacter</taxon>
    </lineage>
</organism>
<evidence type="ECO:0000313" key="5">
    <source>
        <dbReference type="EMBL" id="KKC00881.1"/>
    </source>
</evidence>
<reference evidence="6 8" key="3">
    <citation type="submission" date="2016-12" db="EMBL/GenBank/DDBJ databases">
        <title>The new phylogeny of genus Mycobacterium.</title>
        <authorList>
            <person name="Tortoli E."/>
            <person name="Trovato A."/>
            <person name="Cirillo D.M."/>
        </authorList>
    </citation>
    <scope>NUCLEOTIDE SEQUENCE [LARGE SCALE GENOMIC DNA]</scope>
    <source>
        <strain evidence="6 8">DSM 44942</strain>
    </source>
</reference>
<feature type="chain" id="PRO_5002493415" evidence="2">
    <location>
        <begin position="24"/>
        <end position="523"/>
    </location>
</feature>
<dbReference type="GO" id="GO:0016787">
    <property type="term" value="F:hydrolase activity"/>
    <property type="evidence" value="ECO:0007669"/>
    <property type="project" value="UniProtKB-KW"/>
</dbReference>
<feature type="domain" description="Beta-lactamase-related" evidence="3">
    <location>
        <begin position="54"/>
        <end position="393"/>
    </location>
</feature>
<evidence type="ECO:0000313" key="7">
    <source>
        <dbReference type="Proteomes" id="UP000034416"/>
    </source>
</evidence>
<reference evidence="5" key="2">
    <citation type="submission" date="2015-04" db="EMBL/GenBank/DDBJ databases">
        <title>Genome sequence of Mycobacterium arupense strain GUC1.</title>
        <authorList>
            <person name="Greninger A.L."/>
            <person name="Cunningham G."/>
            <person name="Chiu C.Y."/>
            <person name="Miller S."/>
        </authorList>
    </citation>
    <scope>NUCLEOTIDE SEQUENCE</scope>
    <source>
        <strain evidence="5">GUC1</strain>
    </source>
</reference>
<dbReference type="InterPro" id="IPR012338">
    <property type="entry name" value="Beta-lactam/transpept-like"/>
</dbReference>
<evidence type="ECO:0000313" key="6">
    <source>
        <dbReference type="EMBL" id="OQZ99337.1"/>
    </source>
</evidence>
<dbReference type="PANTHER" id="PTHR46825:SF15">
    <property type="entry name" value="BETA-LACTAMASE-RELATED DOMAIN-CONTAINING PROTEIN"/>
    <property type="match status" value="1"/>
</dbReference>
<keyword evidence="8" id="KW-1185">Reference proteome</keyword>
<reference evidence="7" key="1">
    <citation type="submission" date="2015-04" db="EMBL/GenBank/DDBJ databases">
        <title>Genome sequence of Mycobacterium arupense GUC1.</title>
        <authorList>
            <person name="Greninger A.L."/>
            <person name="Cunningham G."/>
            <person name="Chiu C.Y."/>
            <person name="Miller S."/>
        </authorList>
    </citation>
    <scope>NUCLEOTIDE SEQUENCE [LARGE SCALE GENOMIC DNA]</scope>
    <source>
        <strain evidence="7">GUC1</strain>
    </source>
</reference>
<name>A0A0F5N1J3_9MYCO</name>
<evidence type="ECO:0000256" key="1">
    <source>
        <dbReference type="SAM" id="MobiDB-lite"/>
    </source>
</evidence>
<dbReference type="Pfam" id="PF11954">
    <property type="entry name" value="DUF3471"/>
    <property type="match status" value="1"/>
</dbReference>
<sequence length="523" mass="55190">MIRWTAAAGATLLLLATAGCAPAAAPPALPDAPPNQVSGVDIPEGRIDAAVARLDGLARELMDSTGVPGLAVAVAHAGKTLYAKGFGVRDTRGGTGPDNAVDADTVFQLASMSKSVGATVVAQQVSAGTVGWDTPVVTHLPWFALSDPYVTDHLTIADLYAHRSGLPDHAGDGLEDLGYDRREVLQRLRYLPLSSFRDSYDYTNFGVTAAAEAVAAAAGAEWEQLSADVLYRPMGMTSTSSRYSEYLARPNRALTHVKGPDGYEPRYQRNPDAQSPAGGVSSSVNDMARWLAMVLSNGSHDGTQIIEPEALLPAITPQVISAPAGVPAARAGLYGQGFTVSITSSGRTQYGHSGAFLLGAATAFSALPSQNVGIVVLTNAAPIGVPETLAAQFLDLVQYGAIRENWATLYQQAFAPMSQPEGSLVGAQPPAQPAPARPLSTYVGQYTNRYWGPVTVTEGHDALAMTLGPRHQQFGLTHYDGDTFTFTLQGENAPEGTISKATFTKDAVELEYFDHDKLGRFTR</sequence>
<dbReference type="Proteomes" id="UP000034416">
    <property type="component" value="Unassembled WGS sequence"/>
</dbReference>
<evidence type="ECO:0000259" key="3">
    <source>
        <dbReference type="Pfam" id="PF00144"/>
    </source>
</evidence>
<protein>
    <submittedName>
        <fullName evidence="5">Beta-lactamase</fullName>
    </submittedName>
    <submittedName>
        <fullName evidence="6">Serine hydrolase</fullName>
    </submittedName>
</protein>
<dbReference type="PANTHER" id="PTHR46825">
    <property type="entry name" value="D-ALANYL-D-ALANINE-CARBOXYPEPTIDASE/ENDOPEPTIDASE AMPH"/>
    <property type="match status" value="1"/>
</dbReference>
<dbReference type="Proteomes" id="UP000192327">
    <property type="component" value="Unassembled WGS sequence"/>
</dbReference>
<proteinExistence type="predicted"/>
<accession>A0A0F5N1J3</accession>
<dbReference type="Pfam" id="PF00144">
    <property type="entry name" value="Beta-lactamase"/>
    <property type="match status" value="1"/>
</dbReference>
<dbReference type="RefSeq" id="WP_046188109.1">
    <property type="nucleotide sequence ID" value="NZ_JACKUJ010000017.1"/>
</dbReference>
<dbReference type="InterPro" id="IPR001466">
    <property type="entry name" value="Beta-lactam-related"/>
</dbReference>
<dbReference type="PATRIC" id="fig|342002.3.peg.1114"/>
<dbReference type="InterPro" id="IPR021860">
    <property type="entry name" value="Peptidase_S12_Pab87-rel_C"/>
</dbReference>
<dbReference type="Gene3D" id="3.40.710.10">
    <property type="entry name" value="DD-peptidase/beta-lactamase superfamily"/>
    <property type="match status" value="1"/>
</dbReference>
<dbReference type="SUPFAM" id="SSF56601">
    <property type="entry name" value="beta-lactamase/transpeptidase-like"/>
    <property type="match status" value="1"/>
</dbReference>
<keyword evidence="2" id="KW-0732">Signal</keyword>
<feature type="compositionally biased region" description="Basic and acidic residues" evidence="1">
    <location>
        <begin position="258"/>
        <end position="269"/>
    </location>
</feature>
<gene>
    <name evidence="6" type="ORF">BST15_07720</name>
    <name evidence="5" type="ORF">WR43_02870</name>
</gene>
<evidence type="ECO:0000256" key="2">
    <source>
        <dbReference type="SAM" id="SignalP"/>
    </source>
</evidence>
<feature type="signal peptide" evidence="2">
    <location>
        <begin position="1"/>
        <end position="23"/>
    </location>
</feature>
<dbReference type="EMBL" id="MVHH01000011">
    <property type="protein sequence ID" value="OQZ99337.1"/>
    <property type="molecule type" value="Genomic_DNA"/>
</dbReference>
<evidence type="ECO:0000313" key="8">
    <source>
        <dbReference type="Proteomes" id="UP000192327"/>
    </source>
</evidence>
<dbReference type="InterPro" id="IPR050491">
    <property type="entry name" value="AmpC-like"/>
</dbReference>
<evidence type="ECO:0000259" key="4">
    <source>
        <dbReference type="Pfam" id="PF11954"/>
    </source>
</evidence>
<feature type="domain" description="Peptidase S12 Pab87-related C-terminal" evidence="4">
    <location>
        <begin position="429"/>
        <end position="504"/>
    </location>
</feature>
<feature type="region of interest" description="Disordered" evidence="1">
    <location>
        <begin position="255"/>
        <end position="281"/>
    </location>
</feature>
<dbReference type="AlphaFoldDB" id="A0A0F5N1J3"/>
<dbReference type="OrthoDB" id="5377981at2"/>
<dbReference type="PROSITE" id="PS51257">
    <property type="entry name" value="PROKAR_LIPOPROTEIN"/>
    <property type="match status" value="1"/>
</dbReference>
<keyword evidence="6" id="KW-0378">Hydrolase</keyword>
<dbReference type="STRING" id="342002.BST15_07720"/>
<dbReference type="EMBL" id="LASW01000006">
    <property type="protein sequence ID" value="KKC00881.1"/>
    <property type="molecule type" value="Genomic_DNA"/>
</dbReference>
<comment type="caution">
    <text evidence="5">The sequence shown here is derived from an EMBL/GenBank/DDBJ whole genome shotgun (WGS) entry which is preliminary data.</text>
</comment>